<organism evidence="2 3">
    <name type="scientific">Rousettus aegyptiacus</name>
    <name type="common">Egyptian fruit bat</name>
    <name type="synonym">Pteropus aegyptiacus</name>
    <dbReference type="NCBI Taxonomy" id="9407"/>
    <lineage>
        <taxon>Eukaryota</taxon>
        <taxon>Metazoa</taxon>
        <taxon>Chordata</taxon>
        <taxon>Craniata</taxon>
        <taxon>Vertebrata</taxon>
        <taxon>Euteleostomi</taxon>
        <taxon>Mammalia</taxon>
        <taxon>Eutheria</taxon>
        <taxon>Laurasiatheria</taxon>
        <taxon>Chiroptera</taxon>
        <taxon>Yinpterochiroptera</taxon>
        <taxon>Pteropodoidea</taxon>
        <taxon>Pteropodidae</taxon>
        <taxon>Rousettinae</taxon>
        <taxon>Rousettus</taxon>
    </lineage>
</organism>
<dbReference type="Pfam" id="PF15215">
    <property type="entry name" value="FDC-SP"/>
    <property type="match status" value="1"/>
</dbReference>
<comment type="caution">
    <text evidence="2">The sequence shown here is derived from an EMBL/GenBank/DDBJ whole genome shotgun (WGS) entry which is preliminary data.</text>
</comment>
<evidence type="ECO:0000313" key="2">
    <source>
        <dbReference type="EMBL" id="KAF6431220.1"/>
    </source>
</evidence>
<name>A0A7J8E786_ROUAE</name>
<keyword evidence="1" id="KW-0732">Signal</keyword>
<proteinExistence type="predicted"/>
<dbReference type="AlphaFoldDB" id="A0A7J8E786"/>
<evidence type="ECO:0000313" key="3">
    <source>
        <dbReference type="Proteomes" id="UP000593571"/>
    </source>
</evidence>
<reference evidence="2 3" key="1">
    <citation type="journal article" date="2020" name="Nature">
        <title>Six reference-quality genomes reveal evolution of bat adaptations.</title>
        <authorList>
            <person name="Jebb D."/>
            <person name="Huang Z."/>
            <person name="Pippel M."/>
            <person name="Hughes G.M."/>
            <person name="Lavrichenko K."/>
            <person name="Devanna P."/>
            <person name="Winkler S."/>
            <person name="Jermiin L.S."/>
            <person name="Skirmuntt E.C."/>
            <person name="Katzourakis A."/>
            <person name="Burkitt-Gray L."/>
            <person name="Ray D.A."/>
            <person name="Sullivan K.A.M."/>
            <person name="Roscito J.G."/>
            <person name="Kirilenko B.M."/>
            <person name="Davalos L.M."/>
            <person name="Corthals A.P."/>
            <person name="Power M.L."/>
            <person name="Jones G."/>
            <person name="Ransome R.D."/>
            <person name="Dechmann D.K.N."/>
            <person name="Locatelli A.G."/>
            <person name="Puechmaille S.J."/>
            <person name="Fedrigo O."/>
            <person name="Jarvis E.D."/>
            <person name="Hiller M."/>
            <person name="Vernes S.C."/>
            <person name="Myers E.W."/>
            <person name="Teeling E.C."/>
        </authorList>
    </citation>
    <scope>NUCLEOTIDE SEQUENCE [LARGE SCALE GENOMIC DNA]</scope>
    <source>
        <strain evidence="2">MRouAeg1</strain>
        <tissue evidence="2">Muscle</tissue>
    </source>
</reference>
<gene>
    <name evidence="2" type="ORF">HJG63_005072</name>
</gene>
<accession>A0A7J8E786</accession>
<keyword evidence="3" id="KW-1185">Reference proteome</keyword>
<protein>
    <submittedName>
        <fullName evidence="2">Follicular dendritic cell secreted protein</fullName>
    </submittedName>
</protein>
<feature type="chain" id="PRO_5029633004" evidence="1">
    <location>
        <begin position="17"/>
        <end position="82"/>
    </location>
</feature>
<dbReference type="Proteomes" id="UP000593571">
    <property type="component" value="Unassembled WGS sequence"/>
</dbReference>
<sequence length="82" mass="9494">MKVLLLITAILAVTIGFPVSQDQEREPRSVSRSDESLPQFYVPPYRYPFGPYLLLLYQGYPWFRYFHIPVPEPVPEPIPISG</sequence>
<evidence type="ECO:0000256" key="1">
    <source>
        <dbReference type="SAM" id="SignalP"/>
    </source>
</evidence>
<dbReference type="InterPro" id="IPR029187">
    <property type="entry name" value="FDC-SP"/>
</dbReference>
<feature type="signal peptide" evidence="1">
    <location>
        <begin position="1"/>
        <end position="16"/>
    </location>
</feature>
<dbReference type="EMBL" id="JACASE010000010">
    <property type="protein sequence ID" value="KAF6431220.1"/>
    <property type="molecule type" value="Genomic_DNA"/>
</dbReference>